<keyword evidence="5 9" id="KW-0812">Transmembrane</keyword>
<dbReference type="CDD" id="cd17502">
    <property type="entry name" value="MFS_Azr1_MDR_like"/>
    <property type="match status" value="1"/>
</dbReference>
<name>A0A1R4G8E2_9MICO</name>
<evidence type="ECO:0000256" key="9">
    <source>
        <dbReference type="SAM" id="Phobius"/>
    </source>
</evidence>
<dbReference type="InterPro" id="IPR020846">
    <property type="entry name" value="MFS_dom"/>
</dbReference>
<feature type="transmembrane region" description="Helical" evidence="9">
    <location>
        <begin position="357"/>
        <end position="376"/>
    </location>
</feature>
<feature type="transmembrane region" description="Helical" evidence="9">
    <location>
        <begin position="29"/>
        <end position="46"/>
    </location>
</feature>
<evidence type="ECO:0000256" key="3">
    <source>
        <dbReference type="ARBA" id="ARBA00022448"/>
    </source>
</evidence>
<organism evidence="11 12">
    <name type="scientific">Agrococcus casei LMG 22410</name>
    <dbReference type="NCBI Taxonomy" id="1255656"/>
    <lineage>
        <taxon>Bacteria</taxon>
        <taxon>Bacillati</taxon>
        <taxon>Actinomycetota</taxon>
        <taxon>Actinomycetes</taxon>
        <taxon>Micrococcales</taxon>
        <taxon>Microbacteriaceae</taxon>
        <taxon>Agrococcus</taxon>
    </lineage>
</organism>
<dbReference type="SUPFAM" id="SSF103473">
    <property type="entry name" value="MFS general substrate transporter"/>
    <property type="match status" value="1"/>
</dbReference>
<gene>
    <name evidence="11" type="ORF">CZ674_09835</name>
</gene>
<evidence type="ECO:0000256" key="2">
    <source>
        <dbReference type="ARBA" id="ARBA00007520"/>
    </source>
</evidence>
<reference evidence="11 12" key="1">
    <citation type="submission" date="2017-02" db="EMBL/GenBank/DDBJ databases">
        <authorList>
            <person name="Peterson S.W."/>
        </authorList>
    </citation>
    <scope>NUCLEOTIDE SEQUENCE [LARGE SCALE GENOMIC DNA]</scope>
    <source>
        <strain evidence="11 12">LMG 22410</strain>
    </source>
</reference>
<comment type="subcellular location">
    <subcellularLocation>
        <location evidence="1">Cell membrane</location>
        <topology evidence="1">Multi-pass membrane protein</topology>
    </subcellularLocation>
</comment>
<dbReference type="Proteomes" id="UP000195787">
    <property type="component" value="Unassembled WGS sequence"/>
</dbReference>
<dbReference type="Gene3D" id="1.20.1250.20">
    <property type="entry name" value="MFS general substrate transporter like domains"/>
    <property type="match status" value="1"/>
</dbReference>
<dbReference type="Gene3D" id="1.20.1720.10">
    <property type="entry name" value="Multidrug resistance protein D"/>
    <property type="match status" value="1"/>
</dbReference>
<keyword evidence="6 9" id="KW-1133">Transmembrane helix</keyword>
<feature type="transmembrane region" description="Helical" evidence="9">
    <location>
        <begin position="130"/>
        <end position="147"/>
    </location>
</feature>
<comment type="similarity">
    <text evidence="2">Belongs to the major facilitator superfamily. TCR/Tet family.</text>
</comment>
<dbReference type="PANTHER" id="PTHR23501">
    <property type="entry name" value="MAJOR FACILITATOR SUPERFAMILY"/>
    <property type="match status" value="1"/>
</dbReference>
<feature type="transmembrane region" description="Helical" evidence="9">
    <location>
        <begin position="382"/>
        <end position="404"/>
    </location>
</feature>
<feature type="transmembrane region" description="Helical" evidence="9">
    <location>
        <begin position="97"/>
        <end position="124"/>
    </location>
</feature>
<sequence>MSSDKKKRLSSKDRAQAIIQAGGMTRRQIMLVIVGLMFAMFLSSLSQTVVGTAMRTIADDLQGLDQQAWVVTAFLITSTVVTPIYGKLSDIFGRRPLFIFAIILFLIGSIASSFSQSMIMLAAFRALQGLGAGGLMSLPLAIMADVLSPRERAKYQGYFLAIFGVSSVLGPLIGGLFAGIDSFAGIEGWRWVFLFNLPIGILALWMVSKFLHLPKHSGSARIDWWGATTIVLAVVPLLLVAEQGTTWGWTSPAALVCYAVGLVSAVAFVLIQRAMGPDALIPLALFRSPTFSMATVIGVFVGIAMFSGMMMIPFVLQIVHHMDPTQAGFMMIPMVAGMMFASIGSGQVISRTGRYRIFPIAGTATMAIALGILALLQYDSPIWLLMIGQLLFGLGLGQLMQTLTIASQNSVEPRDMGVATSSATFFRQLGGTAGTAAVFSLLYGRLPTTLPAAFDDPSHKSEMAAALGDPNVIADPTNSRILEVLQNPADIGHALNSDSSFLTGADPRLAAPFLDGFAQATAAAFWLALVVSIIAFVLSLFFKTPPLRETSALQQALDDDKGYGRETSHRTGPLPTAPVVVETLQPADDDAGGDGDDGGVGDAGVGDERTDPAK</sequence>
<dbReference type="PROSITE" id="PS50850">
    <property type="entry name" value="MFS"/>
    <property type="match status" value="1"/>
</dbReference>
<feature type="region of interest" description="Disordered" evidence="8">
    <location>
        <begin position="560"/>
        <end position="614"/>
    </location>
</feature>
<feature type="compositionally biased region" description="Acidic residues" evidence="8">
    <location>
        <begin position="587"/>
        <end position="599"/>
    </location>
</feature>
<feature type="transmembrane region" description="Helical" evidence="9">
    <location>
        <begin position="224"/>
        <end position="241"/>
    </location>
</feature>
<evidence type="ECO:0000256" key="8">
    <source>
        <dbReference type="SAM" id="MobiDB-lite"/>
    </source>
</evidence>
<evidence type="ECO:0000313" key="11">
    <source>
        <dbReference type="EMBL" id="SJM64464.1"/>
    </source>
</evidence>
<evidence type="ECO:0000256" key="1">
    <source>
        <dbReference type="ARBA" id="ARBA00004651"/>
    </source>
</evidence>
<feature type="transmembrane region" description="Helical" evidence="9">
    <location>
        <begin position="425"/>
        <end position="444"/>
    </location>
</feature>
<dbReference type="PANTHER" id="PTHR23501:SF197">
    <property type="entry name" value="COMD"/>
    <property type="match status" value="1"/>
</dbReference>
<feature type="transmembrane region" description="Helical" evidence="9">
    <location>
        <begin position="327"/>
        <end position="345"/>
    </location>
</feature>
<dbReference type="AlphaFoldDB" id="A0A1R4G8E2"/>
<keyword evidence="3" id="KW-0813">Transport</keyword>
<dbReference type="GO" id="GO:0005886">
    <property type="term" value="C:plasma membrane"/>
    <property type="evidence" value="ECO:0007669"/>
    <property type="project" value="UniProtKB-SubCell"/>
</dbReference>
<dbReference type="FunFam" id="1.20.1720.10:FF:000004">
    <property type="entry name" value="EmrB/QacA family drug resistance transporter"/>
    <property type="match status" value="1"/>
</dbReference>
<keyword evidence="12" id="KW-1185">Reference proteome</keyword>
<feature type="transmembrane region" description="Helical" evidence="9">
    <location>
        <begin position="192"/>
        <end position="212"/>
    </location>
</feature>
<feature type="transmembrane region" description="Helical" evidence="9">
    <location>
        <begin position="291"/>
        <end position="315"/>
    </location>
</feature>
<accession>A0A1R4G8E2</accession>
<evidence type="ECO:0000313" key="12">
    <source>
        <dbReference type="Proteomes" id="UP000195787"/>
    </source>
</evidence>
<dbReference type="GO" id="GO:0022857">
    <property type="term" value="F:transmembrane transporter activity"/>
    <property type="evidence" value="ECO:0007669"/>
    <property type="project" value="InterPro"/>
</dbReference>
<dbReference type="InterPro" id="IPR011701">
    <property type="entry name" value="MFS"/>
</dbReference>
<feature type="domain" description="Major facilitator superfamily (MFS) profile" evidence="10">
    <location>
        <begin position="32"/>
        <end position="547"/>
    </location>
</feature>
<proteinExistence type="inferred from homology"/>
<evidence type="ECO:0000259" key="10">
    <source>
        <dbReference type="PROSITE" id="PS50850"/>
    </source>
</evidence>
<evidence type="ECO:0000256" key="6">
    <source>
        <dbReference type="ARBA" id="ARBA00022989"/>
    </source>
</evidence>
<protein>
    <submittedName>
        <fullName evidence="11">Multidrug transporter, MFS superfamily</fullName>
    </submittedName>
</protein>
<dbReference type="InterPro" id="IPR036259">
    <property type="entry name" value="MFS_trans_sf"/>
</dbReference>
<dbReference type="PRINTS" id="PR01036">
    <property type="entry name" value="TCRTETB"/>
</dbReference>
<feature type="transmembrane region" description="Helical" evidence="9">
    <location>
        <begin position="66"/>
        <end position="85"/>
    </location>
</feature>
<feature type="transmembrane region" description="Helical" evidence="9">
    <location>
        <begin position="159"/>
        <end position="180"/>
    </location>
</feature>
<evidence type="ECO:0000256" key="5">
    <source>
        <dbReference type="ARBA" id="ARBA00022692"/>
    </source>
</evidence>
<feature type="compositionally biased region" description="Basic and acidic residues" evidence="8">
    <location>
        <begin position="560"/>
        <end position="569"/>
    </location>
</feature>
<feature type="transmembrane region" description="Helical" evidence="9">
    <location>
        <begin position="523"/>
        <end position="542"/>
    </location>
</feature>
<keyword evidence="4" id="KW-1003">Cell membrane</keyword>
<evidence type="ECO:0000256" key="7">
    <source>
        <dbReference type="ARBA" id="ARBA00023136"/>
    </source>
</evidence>
<dbReference type="Pfam" id="PF07690">
    <property type="entry name" value="MFS_1"/>
    <property type="match status" value="1"/>
</dbReference>
<feature type="transmembrane region" description="Helical" evidence="9">
    <location>
        <begin position="253"/>
        <end position="271"/>
    </location>
</feature>
<evidence type="ECO:0000256" key="4">
    <source>
        <dbReference type="ARBA" id="ARBA00022475"/>
    </source>
</evidence>
<dbReference type="EMBL" id="FUHU01000041">
    <property type="protein sequence ID" value="SJM64464.1"/>
    <property type="molecule type" value="Genomic_DNA"/>
</dbReference>
<keyword evidence="7 9" id="KW-0472">Membrane</keyword>